<dbReference type="AlphaFoldDB" id="A0A9W6STP9"/>
<feature type="transmembrane region" description="Helical" evidence="7">
    <location>
        <begin position="113"/>
        <end position="134"/>
    </location>
</feature>
<keyword evidence="5 7" id="KW-0472">Membrane</keyword>
<gene>
    <name evidence="10" type="ORF">Amon01_000882000</name>
</gene>
<dbReference type="GO" id="GO:0016020">
    <property type="term" value="C:membrane"/>
    <property type="evidence" value="ECO:0007669"/>
    <property type="project" value="UniProtKB-SubCell"/>
</dbReference>
<feature type="transmembrane region" description="Helical" evidence="7">
    <location>
        <begin position="154"/>
        <end position="171"/>
    </location>
</feature>
<evidence type="ECO:0000256" key="1">
    <source>
        <dbReference type="ARBA" id="ARBA00004141"/>
    </source>
</evidence>
<sequence length="321" mass="34685">MVLVYGLSSAFVIIWFGGSWLDMVPSFVLGCLLGALQLYVAPKSQIYSSIFEVTSSIWLSFLGRAIGSIKNGRYFCYGAITQSGLSMLLPGYLILSGALEIQSKSFIAGSVRMVYAIIYSLFLGFGLTLGAALYGWMDSNATTETQCTSDLSPYWNILFIPVFTLNLAFSSQAQWHQIPIMVVIGCSGYVVYYFSALHFNFSEFNAALGAFTVGLMSNLYSRTGKSFKRIGYCNSAFTSMLPGVFDLVPGGVASRNVLKAGISQLNAAKNGTLSTTSLGTDSTFAFGFTMIEISIGISVGLFLSTMIVYPFGKKNTGIFSL</sequence>
<feature type="transmembrane region" description="Helical" evidence="7">
    <location>
        <begin position="178"/>
        <end position="195"/>
    </location>
</feature>
<feature type="domain" description="Threonine/Serine exporter ThrE" evidence="9">
    <location>
        <begin position="157"/>
        <end position="307"/>
    </location>
</feature>
<evidence type="ECO:0000256" key="6">
    <source>
        <dbReference type="ARBA" id="ARBA00034125"/>
    </source>
</evidence>
<protein>
    <recommendedName>
        <fullName evidence="2">Pheromone-regulated membrane protein 10</fullName>
    </recommendedName>
</protein>
<comment type="subcellular location">
    <subcellularLocation>
        <location evidence="1">Membrane</location>
        <topology evidence="1">Multi-pass membrane protein</topology>
    </subcellularLocation>
</comment>
<dbReference type="Pfam" id="PF12821">
    <property type="entry name" value="ThrE_2"/>
    <property type="match status" value="1"/>
</dbReference>
<feature type="transmembrane region" description="Helical" evidence="7">
    <location>
        <begin position="284"/>
        <end position="311"/>
    </location>
</feature>
<dbReference type="InterPro" id="IPR024528">
    <property type="entry name" value="ThrE_2"/>
</dbReference>
<evidence type="ECO:0000256" key="3">
    <source>
        <dbReference type="ARBA" id="ARBA00022692"/>
    </source>
</evidence>
<evidence type="ECO:0000259" key="8">
    <source>
        <dbReference type="Pfam" id="PF06738"/>
    </source>
</evidence>
<dbReference type="GO" id="GO:0022857">
    <property type="term" value="F:transmembrane transporter activity"/>
    <property type="evidence" value="ECO:0007669"/>
    <property type="project" value="InterPro"/>
</dbReference>
<evidence type="ECO:0000256" key="7">
    <source>
        <dbReference type="SAM" id="Phobius"/>
    </source>
</evidence>
<name>A0A9W6STP9_AMBMO</name>
<accession>A0A9W6STP9</accession>
<proteinExistence type="inferred from homology"/>
<keyword evidence="4 7" id="KW-1133">Transmembrane helix</keyword>
<reference evidence="10" key="1">
    <citation type="submission" date="2023-04" db="EMBL/GenBank/DDBJ databases">
        <title>Ambrosiozyma monospora NBRC 1965.</title>
        <authorList>
            <person name="Ichikawa N."/>
            <person name="Sato H."/>
            <person name="Tonouchi N."/>
        </authorList>
    </citation>
    <scope>NUCLEOTIDE SEQUENCE</scope>
    <source>
        <strain evidence="10">NBRC 1965</strain>
    </source>
</reference>
<feature type="transmembrane region" description="Helical" evidence="7">
    <location>
        <begin position="201"/>
        <end position="220"/>
    </location>
</feature>
<feature type="domain" description="Threonine/serine exporter-like N-terminal" evidence="8">
    <location>
        <begin position="2"/>
        <end position="133"/>
    </location>
</feature>
<dbReference type="Pfam" id="PF06738">
    <property type="entry name" value="ThrE"/>
    <property type="match status" value="1"/>
</dbReference>
<evidence type="ECO:0000256" key="2">
    <source>
        <dbReference type="ARBA" id="ARBA00019535"/>
    </source>
</evidence>
<dbReference type="EMBL" id="BSXU01008473">
    <property type="protein sequence ID" value="GME66578.1"/>
    <property type="molecule type" value="Genomic_DNA"/>
</dbReference>
<keyword evidence="3 7" id="KW-0812">Transmembrane</keyword>
<comment type="caution">
    <text evidence="10">The sequence shown here is derived from an EMBL/GenBank/DDBJ whole genome shotgun (WGS) entry which is preliminary data.</text>
</comment>
<feature type="transmembrane region" description="Helical" evidence="7">
    <location>
        <begin position="12"/>
        <end position="39"/>
    </location>
</feature>
<organism evidence="10 11">
    <name type="scientific">Ambrosiozyma monospora</name>
    <name type="common">Yeast</name>
    <name type="synonym">Endomycopsis monosporus</name>
    <dbReference type="NCBI Taxonomy" id="43982"/>
    <lineage>
        <taxon>Eukaryota</taxon>
        <taxon>Fungi</taxon>
        <taxon>Dikarya</taxon>
        <taxon>Ascomycota</taxon>
        <taxon>Saccharomycotina</taxon>
        <taxon>Pichiomycetes</taxon>
        <taxon>Pichiales</taxon>
        <taxon>Pichiaceae</taxon>
        <taxon>Ambrosiozyma</taxon>
    </lineage>
</organism>
<dbReference type="InterPro" id="IPR051361">
    <property type="entry name" value="ThrE/Ser_Exporter"/>
</dbReference>
<evidence type="ECO:0000256" key="4">
    <source>
        <dbReference type="ARBA" id="ARBA00022989"/>
    </source>
</evidence>
<dbReference type="OrthoDB" id="413008at2759"/>
<comment type="similarity">
    <text evidence="6">Belongs to the ThrE exporter (TC 2.A.79) family.</text>
</comment>
<keyword evidence="11" id="KW-1185">Reference proteome</keyword>
<dbReference type="Proteomes" id="UP001165063">
    <property type="component" value="Unassembled WGS sequence"/>
</dbReference>
<evidence type="ECO:0000313" key="11">
    <source>
        <dbReference type="Proteomes" id="UP001165063"/>
    </source>
</evidence>
<dbReference type="InterPro" id="IPR010619">
    <property type="entry name" value="ThrE-like_N"/>
</dbReference>
<dbReference type="PANTHER" id="PTHR31082">
    <property type="entry name" value="PHEROMONE-REGULATED MEMBRANE PROTEIN 10"/>
    <property type="match status" value="1"/>
</dbReference>
<evidence type="ECO:0000259" key="9">
    <source>
        <dbReference type="Pfam" id="PF12821"/>
    </source>
</evidence>
<dbReference type="PANTHER" id="PTHR31082:SF4">
    <property type="entry name" value="PHEROMONE-REGULATED MEMBRANE PROTEIN 10"/>
    <property type="match status" value="1"/>
</dbReference>
<feature type="transmembrane region" description="Helical" evidence="7">
    <location>
        <begin position="79"/>
        <end position="101"/>
    </location>
</feature>
<evidence type="ECO:0000256" key="5">
    <source>
        <dbReference type="ARBA" id="ARBA00023136"/>
    </source>
</evidence>
<evidence type="ECO:0000313" key="10">
    <source>
        <dbReference type="EMBL" id="GME66578.1"/>
    </source>
</evidence>